<comment type="caution">
    <text evidence="2">The sequence shown here is derived from an EMBL/GenBank/DDBJ whole genome shotgun (WGS) entry which is preliminary data.</text>
</comment>
<proteinExistence type="predicted"/>
<dbReference type="AlphaFoldDB" id="A0A427ARE4"/>
<dbReference type="EMBL" id="AMZH03001587">
    <property type="protein sequence ID" value="RRT78788.1"/>
    <property type="molecule type" value="Genomic_DNA"/>
</dbReference>
<sequence length="69" mass="7591">MRRVPPCGARLVFHPQLSCAIRRDSPTLTCDGARQNNRRRKGTRPVVAGLTTLGPRSGTHVLPPLRLHA</sequence>
<evidence type="ECO:0000313" key="3">
    <source>
        <dbReference type="Proteomes" id="UP000287651"/>
    </source>
</evidence>
<evidence type="ECO:0000256" key="1">
    <source>
        <dbReference type="SAM" id="MobiDB-lite"/>
    </source>
</evidence>
<reference evidence="2 3" key="1">
    <citation type="journal article" date="2014" name="Agronomy (Basel)">
        <title>A Draft Genome Sequence for Ensete ventricosum, the Drought-Tolerant Tree Against Hunger.</title>
        <authorList>
            <person name="Harrison J."/>
            <person name="Moore K.A."/>
            <person name="Paszkiewicz K."/>
            <person name="Jones T."/>
            <person name="Grant M."/>
            <person name="Ambacheew D."/>
            <person name="Muzemil S."/>
            <person name="Studholme D.J."/>
        </authorList>
    </citation>
    <scope>NUCLEOTIDE SEQUENCE [LARGE SCALE GENOMIC DNA]</scope>
</reference>
<dbReference type="Proteomes" id="UP000287651">
    <property type="component" value="Unassembled WGS sequence"/>
</dbReference>
<protein>
    <submittedName>
        <fullName evidence="2">Uncharacterized protein</fullName>
    </submittedName>
</protein>
<organism evidence="2 3">
    <name type="scientific">Ensete ventricosum</name>
    <name type="common">Abyssinian banana</name>
    <name type="synonym">Musa ensete</name>
    <dbReference type="NCBI Taxonomy" id="4639"/>
    <lineage>
        <taxon>Eukaryota</taxon>
        <taxon>Viridiplantae</taxon>
        <taxon>Streptophyta</taxon>
        <taxon>Embryophyta</taxon>
        <taxon>Tracheophyta</taxon>
        <taxon>Spermatophyta</taxon>
        <taxon>Magnoliopsida</taxon>
        <taxon>Liliopsida</taxon>
        <taxon>Zingiberales</taxon>
        <taxon>Musaceae</taxon>
        <taxon>Ensete</taxon>
    </lineage>
</organism>
<gene>
    <name evidence="2" type="ORF">B296_00026028</name>
</gene>
<evidence type="ECO:0000313" key="2">
    <source>
        <dbReference type="EMBL" id="RRT78788.1"/>
    </source>
</evidence>
<feature type="region of interest" description="Disordered" evidence="1">
    <location>
        <begin position="48"/>
        <end position="69"/>
    </location>
</feature>
<accession>A0A427ARE4</accession>
<name>A0A427ARE4_ENSVE</name>